<keyword evidence="4" id="KW-1185">Reference proteome</keyword>
<dbReference type="SUPFAM" id="SSF141673">
    <property type="entry name" value="MOSC N-terminal domain-like"/>
    <property type="match status" value="1"/>
</dbReference>
<dbReference type="PROSITE" id="PS00197">
    <property type="entry name" value="2FE2S_FER_1"/>
    <property type="match status" value="1"/>
</dbReference>
<organism evidence="3 4">
    <name type="scientific">Biostraticola tofi</name>
    <dbReference type="NCBI Taxonomy" id="466109"/>
    <lineage>
        <taxon>Bacteria</taxon>
        <taxon>Pseudomonadati</taxon>
        <taxon>Pseudomonadota</taxon>
        <taxon>Gammaproteobacteria</taxon>
        <taxon>Enterobacterales</taxon>
        <taxon>Bruguierivoracaceae</taxon>
        <taxon>Biostraticola</taxon>
    </lineage>
</organism>
<dbReference type="GO" id="GO:0030170">
    <property type="term" value="F:pyridoxal phosphate binding"/>
    <property type="evidence" value="ECO:0007669"/>
    <property type="project" value="InterPro"/>
</dbReference>
<accession>A0A4R3YZR6</accession>
<dbReference type="PROSITE" id="PS51085">
    <property type="entry name" value="2FE2S_FER_2"/>
    <property type="match status" value="1"/>
</dbReference>
<evidence type="ECO:0000313" key="4">
    <source>
        <dbReference type="Proteomes" id="UP000295719"/>
    </source>
</evidence>
<dbReference type="EMBL" id="SMCR01000003">
    <property type="protein sequence ID" value="TCV98170.1"/>
    <property type="molecule type" value="Genomic_DNA"/>
</dbReference>
<dbReference type="Pfam" id="PF03473">
    <property type="entry name" value="MOSC"/>
    <property type="match status" value="1"/>
</dbReference>
<comment type="caution">
    <text evidence="3">The sequence shown here is derived from an EMBL/GenBank/DDBJ whole genome shotgun (WGS) entry which is preliminary data.</text>
</comment>
<dbReference type="Gene3D" id="3.10.20.30">
    <property type="match status" value="1"/>
</dbReference>
<protein>
    <recommendedName>
        <fullName evidence="5">MOSC domain-containing protein</fullName>
    </recommendedName>
</protein>
<dbReference type="RefSeq" id="WP_131864925.1">
    <property type="nucleotide sequence ID" value="NZ_SMCR01000003.1"/>
</dbReference>
<dbReference type="Pfam" id="PF00111">
    <property type="entry name" value="Fer2"/>
    <property type="match status" value="1"/>
</dbReference>
<dbReference type="InterPro" id="IPR006058">
    <property type="entry name" value="2Fe2S_fd_BS"/>
</dbReference>
<dbReference type="PANTHER" id="PTHR14237:SF19">
    <property type="entry name" value="MITOCHONDRIAL AMIDOXIME REDUCING COMPONENT 1"/>
    <property type="match status" value="1"/>
</dbReference>
<evidence type="ECO:0000313" key="3">
    <source>
        <dbReference type="EMBL" id="TCV98170.1"/>
    </source>
</evidence>
<evidence type="ECO:0008006" key="5">
    <source>
        <dbReference type="Google" id="ProtNLM"/>
    </source>
</evidence>
<sequence length="367" mass="39914">MVSLSRIYIHPVKSMRGVQVSHALVNAEGLANDRAFMLTETDGTFITARQHPQLVLFTPVILQNGLHLSAPDGESVMVSLSDFSATAAPTEVWGNHFTAYIAPEAINNWLSGYFGRAVQLRWTGQRPDRRVKRLPAIPLTFADGYPFLLISEASFLDLQRRCGAGITLTQFRPNIVVSGTEPFAEDSWKTLRIGSVVFEAVKPCSRCIFTTINVESGHKHPSVEPLSTLQGFRTAANGDVDFGQNLIAHSSGIIRAGDKVEILETQTPRRYHQVQVSPPPPVSRAAEKALAIDYQGRIFTGNNQHILLEQLEMQGIKLPYSCRAGICGSCKVQLVAGEVLPLTASAVAGNGKILACSCIPKGDIRIG</sequence>
<evidence type="ECO:0000259" key="1">
    <source>
        <dbReference type="PROSITE" id="PS51085"/>
    </source>
</evidence>
<dbReference type="InterPro" id="IPR005303">
    <property type="entry name" value="MOCOS_middle"/>
</dbReference>
<dbReference type="AlphaFoldDB" id="A0A4R3YZR6"/>
<evidence type="ECO:0000259" key="2">
    <source>
        <dbReference type="PROSITE" id="PS51340"/>
    </source>
</evidence>
<dbReference type="SUPFAM" id="SSF50800">
    <property type="entry name" value="PK beta-barrel domain-like"/>
    <property type="match status" value="1"/>
</dbReference>
<dbReference type="InterPro" id="IPR036010">
    <property type="entry name" value="2Fe-2S_ferredoxin-like_sf"/>
</dbReference>
<proteinExistence type="predicted"/>
<gene>
    <name evidence="3" type="ORF">EDC52_103256</name>
</gene>
<dbReference type="InterPro" id="IPR011037">
    <property type="entry name" value="Pyrv_Knase-like_insert_dom_sf"/>
</dbReference>
<dbReference type="InterPro" id="IPR012675">
    <property type="entry name" value="Beta-grasp_dom_sf"/>
</dbReference>
<dbReference type="Proteomes" id="UP000295719">
    <property type="component" value="Unassembled WGS sequence"/>
</dbReference>
<dbReference type="PANTHER" id="PTHR14237">
    <property type="entry name" value="MOLYBDOPTERIN COFACTOR SULFURASE MOSC"/>
    <property type="match status" value="1"/>
</dbReference>
<dbReference type="SUPFAM" id="SSF54292">
    <property type="entry name" value="2Fe-2S ferredoxin-like"/>
    <property type="match status" value="1"/>
</dbReference>
<dbReference type="GO" id="GO:0051537">
    <property type="term" value="F:2 iron, 2 sulfur cluster binding"/>
    <property type="evidence" value="ECO:0007669"/>
    <property type="project" value="InterPro"/>
</dbReference>
<dbReference type="CDD" id="cd00207">
    <property type="entry name" value="fer2"/>
    <property type="match status" value="1"/>
</dbReference>
<feature type="domain" description="2Fe-2S ferredoxin-type" evidence="1">
    <location>
        <begin position="288"/>
        <end position="367"/>
    </location>
</feature>
<dbReference type="InterPro" id="IPR001041">
    <property type="entry name" value="2Fe-2S_ferredoxin-type"/>
</dbReference>
<dbReference type="OrthoDB" id="581532at2"/>
<dbReference type="InterPro" id="IPR005302">
    <property type="entry name" value="MoCF_Sase_C"/>
</dbReference>
<dbReference type="GO" id="GO:0030151">
    <property type="term" value="F:molybdenum ion binding"/>
    <property type="evidence" value="ECO:0007669"/>
    <property type="project" value="InterPro"/>
</dbReference>
<dbReference type="Pfam" id="PF03476">
    <property type="entry name" value="MOSC_N"/>
    <property type="match status" value="1"/>
</dbReference>
<feature type="domain" description="MOSC" evidence="2">
    <location>
        <begin position="115"/>
        <end position="263"/>
    </location>
</feature>
<name>A0A4R3YZR6_9GAMM</name>
<dbReference type="PROSITE" id="PS51340">
    <property type="entry name" value="MOSC"/>
    <property type="match status" value="1"/>
</dbReference>
<reference evidence="3 4" key="1">
    <citation type="submission" date="2019-03" db="EMBL/GenBank/DDBJ databases">
        <title>Genomic Encyclopedia of Type Strains, Phase IV (KMG-IV): sequencing the most valuable type-strain genomes for metagenomic binning, comparative biology and taxonomic classification.</title>
        <authorList>
            <person name="Goeker M."/>
        </authorList>
    </citation>
    <scope>NUCLEOTIDE SEQUENCE [LARGE SCALE GENOMIC DNA]</scope>
    <source>
        <strain evidence="3 4">DSM 19580</strain>
    </source>
</reference>
<dbReference type="GO" id="GO:0003824">
    <property type="term" value="F:catalytic activity"/>
    <property type="evidence" value="ECO:0007669"/>
    <property type="project" value="InterPro"/>
</dbReference>